<feature type="region of interest" description="Disordered" evidence="1">
    <location>
        <begin position="55"/>
        <end position="75"/>
    </location>
</feature>
<evidence type="ECO:0000256" key="1">
    <source>
        <dbReference type="SAM" id="MobiDB-lite"/>
    </source>
</evidence>
<proteinExistence type="predicted"/>
<dbReference type="AlphaFoldDB" id="A0A8S9UR51"/>
<dbReference type="EMBL" id="JAACNO010001414">
    <property type="protein sequence ID" value="KAF4140758.1"/>
    <property type="molecule type" value="Genomic_DNA"/>
</dbReference>
<accession>A0A8S9UR51</accession>
<comment type="caution">
    <text evidence="2">The sequence shown here is derived from an EMBL/GenBank/DDBJ whole genome shotgun (WGS) entry which is preliminary data.</text>
</comment>
<evidence type="ECO:0000313" key="2">
    <source>
        <dbReference type="EMBL" id="KAF4140758.1"/>
    </source>
</evidence>
<name>A0A8S9UR51_PHYIN</name>
<sequence length="75" mass="8749">MFPSVAALARVWLDRSPSNTFQERVFSTGAPLPNRSRTETRRVKKQLLMKHNRKELRKIHHAERRSSGPQRLLDG</sequence>
<organism evidence="2 3">
    <name type="scientific">Phytophthora infestans</name>
    <name type="common">Potato late blight agent</name>
    <name type="synonym">Botrytis infestans</name>
    <dbReference type="NCBI Taxonomy" id="4787"/>
    <lineage>
        <taxon>Eukaryota</taxon>
        <taxon>Sar</taxon>
        <taxon>Stramenopiles</taxon>
        <taxon>Oomycota</taxon>
        <taxon>Peronosporomycetes</taxon>
        <taxon>Peronosporales</taxon>
        <taxon>Peronosporaceae</taxon>
        <taxon>Phytophthora</taxon>
    </lineage>
</organism>
<dbReference type="Proteomes" id="UP000704712">
    <property type="component" value="Unassembled WGS sequence"/>
</dbReference>
<gene>
    <name evidence="2" type="ORF">GN958_ATG10038</name>
</gene>
<reference evidence="2" key="1">
    <citation type="submission" date="2020-03" db="EMBL/GenBank/DDBJ databases">
        <title>Hybrid Assembly of Korean Phytophthora infestans isolates.</title>
        <authorList>
            <person name="Prokchorchik M."/>
            <person name="Lee Y."/>
            <person name="Seo J."/>
            <person name="Cho J.-H."/>
            <person name="Park Y.-E."/>
            <person name="Jang D.-C."/>
            <person name="Im J.-S."/>
            <person name="Choi J.-G."/>
            <person name="Park H.-J."/>
            <person name="Lee G.-B."/>
            <person name="Lee Y.-G."/>
            <person name="Hong S.-Y."/>
            <person name="Cho K."/>
            <person name="Sohn K.H."/>
        </authorList>
    </citation>
    <scope>NUCLEOTIDE SEQUENCE</scope>
    <source>
        <strain evidence="2">KR_2_A2</strain>
    </source>
</reference>
<protein>
    <recommendedName>
        <fullName evidence="4">HAT C-terminal dimerisation domain-containing protein</fullName>
    </recommendedName>
</protein>
<evidence type="ECO:0000313" key="3">
    <source>
        <dbReference type="Proteomes" id="UP000704712"/>
    </source>
</evidence>
<evidence type="ECO:0008006" key="4">
    <source>
        <dbReference type="Google" id="ProtNLM"/>
    </source>
</evidence>